<dbReference type="SUPFAM" id="SSF53335">
    <property type="entry name" value="S-adenosyl-L-methionine-dependent methyltransferases"/>
    <property type="match status" value="1"/>
</dbReference>
<name>A0A1N5WH18_9ARCH</name>
<dbReference type="EMBL" id="LT671858">
    <property type="protein sequence ID" value="SIM84541.1"/>
    <property type="molecule type" value="Genomic_DNA"/>
</dbReference>
<dbReference type="AlphaFoldDB" id="A0A1N5WH18"/>
<evidence type="ECO:0000313" key="1">
    <source>
        <dbReference type="EMBL" id="SIM84541.1"/>
    </source>
</evidence>
<keyword evidence="1" id="KW-0808">Transferase</keyword>
<dbReference type="Pfam" id="PF13489">
    <property type="entry name" value="Methyltransf_23"/>
    <property type="match status" value="1"/>
</dbReference>
<dbReference type="Proteomes" id="UP000195607">
    <property type="component" value="Chromosome I"/>
</dbReference>
<keyword evidence="1" id="KW-0489">Methyltransferase</keyword>
<accession>A0A1N5WH18</accession>
<dbReference type="GO" id="GO:0032259">
    <property type="term" value="P:methylation"/>
    <property type="evidence" value="ECO:0007669"/>
    <property type="project" value="UniProtKB-KW"/>
</dbReference>
<proteinExistence type="predicted"/>
<organism evidence="1 2">
    <name type="scientific">Cuniculiplasma divulgatum</name>
    <dbReference type="NCBI Taxonomy" id="1673428"/>
    <lineage>
        <taxon>Archaea</taxon>
        <taxon>Methanobacteriati</taxon>
        <taxon>Thermoplasmatota</taxon>
        <taxon>Thermoplasmata</taxon>
        <taxon>Thermoplasmatales</taxon>
        <taxon>Cuniculiplasmataceae</taxon>
        <taxon>Cuniculiplasma</taxon>
    </lineage>
</organism>
<dbReference type="InterPro" id="IPR029063">
    <property type="entry name" value="SAM-dependent_MTases_sf"/>
</dbReference>
<dbReference type="CDD" id="cd02440">
    <property type="entry name" value="AdoMet_MTases"/>
    <property type="match status" value="1"/>
</dbReference>
<protein>
    <submittedName>
        <fullName evidence="1">SAM-dependent methyltransferase</fullName>
    </submittedName>
</protein>
<dbReference type="GO" id="GO:0008168">
    <property type="term" value="F:methyltransferase activity"/>
    <property type="evidence" value="ECO:0007669"/>
    <property type="project" value="UniProtKB-KW"/>
</dbReference>
<reference evidence="1 2" key="1">
    <citation type="submission" date="2016-04" db="EMBL/GenBank/DDBJ databases">
        <authorList>
            <person name="Evans L.H."/>
            <person name="Alamgir A."/>
            <person name="Owens N."/>
            <person name="Weber N.D."/>
            <person name="Virtaneva K."/>
            <person name="Barbian K."/>
            <person name="Babar A."/>
            <person name="Rosenke K."/>
        </authorList>
    </citation>
    <scope>NUCLEOTIDE SEQUENCE [LARGE SCALE GENOMIC DNA]</scope>
    <source>
        <strain evidence="2">S5(T) (JCM 30642 \VKM B-2941)</strain>
    </source>
</reference>
<dbReference type="Gene3D" id="3.40.50.150">
    <property type="entry name" value="Vaccinia Virus protein VP39"/>
    <property type="match status" value="1"/>
</dbReference>
<gene>
    <name evidence="1" type="ORF">CSP5_1828</name>
</gene>
<sequence>MNSKKLGSGMLTPAVMKIMADNLNKSSQTIDPRTTALYQKVLQNLGPERSIIDIGSGVGRFAIPLAQAGCSVTAFEPSEEMRTRLLSTAEKEGVLPNINVVPDSWPTKKTVNAEVTFASFVIQFANDPIEFILAMERSASRKCILAVHVDQMLGFLKDVWPVFRPSEPIPTMLAFPEIYSTMLDMGIIADVSILSEQREINMPEPAQIMEILSDLLGLRDDPHEMKLLKEMLMSRKDTVKQQRNIRTAIISWP</sequence>
<evidence type="ECO:0000313" key="2">
    <source>
        <dbReference type="Proteomes" id="UP000195607"/>
    </source>
</evidence>